<dbReference type="NCBIfam" id="TIGR00745">
    <property type="entry name" value="apbA_panE"/>
    <property type="match status" value="1"/>
</dbReference>
<feature type="domain" description="Ketopantoate reductase N-terminal" evidence="10">
    <location>
        <begin position="11"/>
        <end position="163"/>
    </location>
</feature>
<dbReference type="InterPro" id="IPR013328">
    <property type="entry name" value="6PGD_dom2"/>
</dbReference>
<keyword evidence="6 9" id="KW-0560">Oxidoreductase</keyword>
<evidence type="ECO:0000256" key="8">
    <source>
        <dbReference type="ARBA" id="ARBA00048793"/>
    </source>
</evidence>
<dbReference type="Gene3D" id="1.10.1040.10">
    <property type="entry name" value="N-(1-d-carboxylethyl)-l-norvaline Dehydrogenase, domain 2"/>
    <property type="match status" value="1"/>
</dbReference>
<evidence type="ECO:0000256" key="6">
    <source>
        <dbReference type="ARBA" id="ARBA00023002"/>
    </source>
</evidence>
<dbReference type="PANTHER" id="PTHR21708">
    <property type="entry name" value="PROBABLE 2-DEHYDROPANTOATE 2-REDUCTASE"/>
    <property type="match status" value="1"/>
</dbReference>
<dbReference type="SUPFAM" id="SSF51735">
    <property type="entry name" value="NAD(P)-binding Rossmann-fold domains"/>
    <property type="match status" value="1"/>
</dbReference>
<comment type="function">
    <text evidence="9">Catalyzes the NADPH-dependent reduction of ketopantoate into pantoic acid.</text>
</comment>
<evidence type="ECO:0000259" key="10">
    <source>
        <dbReference type="Pfam" id="PF02558"/>
    </source>
</evidence>
<dbReference type="InterPro" id="IPR013752">
    <property type="entry name" value="KPA_reductase"/>
</dbReference>
<dbReference type="EC" id="1.1.1.169" evidence="3 9"/>
<keyword evidence="9" id="KW-0566">Pantothenate biosynthesis</keyword>
<evidence type="ECO:0000256" key="5">
    <source>
        <dbReference type="ARBA" id="ARBA00022857"/>
    </source>
</evidence>
<evidence type="ECO:0000256" key="7">
    <source>
        <dbReference type="ARBA" id="ARBA00032024"/>
    </source>
</evidence>
<dbReference type="InterPro" id="IPR008927">
    <property type="entry name" value="6-PGluconate_DH-like_C_sf"/>
</dbReference>
<feature type="domain" description="Ketopantoate reductase C-terminal" evidence="11">
    <location>
        <begin position="195"/>
        <end position="315"/>
    </location>
</feature>
<protein>
    <recommendedName>
        <fullName evidence="4 9">2-dehydropantoate 2-reductase</fullName>
        <ecNumber evidence="3 9">1.1.1.169</ecNumber>
    </recommendedName>
    <alternativeName>
        <fullName evidence="7 9">Ketopantoate reductase</fullName>
    </alternativeName>
</protein>
<dbReference type="Proteomes" id="UP000831785">
    <property type="component" value="Chromosome"/>
</dbReference>
<dbReference type="InterPro" id="IPR003710">
    <property type="entry name" value="ApbA"/>
</dbReference>
<dbReference type="SUPFAM" id="SSF48179">
    <property type="entry name" value="6-phosphogluconate dehydrogenase C-terminal domain-like"/>
    <property type="match status" value="1"/>
</dbReference>
<dbReference type="InterPro" id="IPR013332">
    <property type="entry name" value="KPR_N"/>
</dbReference>
<evidence type="ECO:0000313" key="12">
    <source>
        <dbReference type="EMBL" id="UOQ52383.1"/>
    </source>
</evidence>
<dbReference type="RefSeq" id="WP_244716332.1">
    <property type="nucleotide sequence ID" value="NZ_CP095049.1"/>
</dbReference>
<dbReference type="InterPro" id="IPR036291">
    <property type="entry name" value="NAD(P)-bd_dom_sf"/>
</dbReference>
<dbReference type="GO" id="GO:0008677">
    <property type="term" value="F:2-dehydropantoate 2-reductase activity"/>
    <property type="evidence" value="ECO:0007669"/>
    <property type="project" value="UniProtKB-EC"/>
</dbReference>
<evidence type="ECO:0000256" key="4">
    <source>
        <dbReference type="ARBA" id="ARBA00019465"/>
    </source>
</evidence>
<dbReference type="Pfam" id="PF02558">
    <property type="entry name" value="ApbA"/>
    <property type="match status" value="1"/>
</dbReference>
<gene>
    <name evidence="12" type="ORF">MUN80_21855</name>
</gene>
<evidence type="ECO:0000313" key="13">
    <source>
        <dbReference type="Proteomes" id="UP000831785"/>
    </source>
</evidence>
<comment type="similarity">
    <text evidence="2 9">Belongs to the ketopantoate reductase family.</text>
</comment>
<dbReference type="EMBL" id="CP095049">
    <property type="protein sequence ID" value="UOQ52383.1"/>
    <property type="molecule type" value="Genomic_DNA"/>
</dbReference>
<evidence type="ECO:0000259" key="11">
    <source>
        <dbReference type="Pfam" id="PF08546"/>
    </source>
</evidence>
<sequence length="330" mass="35671">MTFQQKTTELAVVGLGGVGGYFGFKLAQHYAASAAARVTFVARGATFAAVQARGLMLLSPEHPDAVAHPARVVETVAELGAVDLLLLCVKEYDLEALCRQLQTALPTGAVILPLMNGVDIYDRIRCPLPQAIVLPACVYVASHLHDVGVVEHRGNPGRIIVGQDPQHPGLDPRPLLRILTGAGINLEYQADAFPAIWIKFFFIASFGLVSARYNRSIGQVLEDPALRARAQSLMLEIQAIAQAKGIALPADLIEQTFQKAATFPYHTPTSLQLDVQSGKSRTELELFAGAILTYGESLGLSVSETRQIYQEIQALDIPGQQQAQAEQERP</sequence>
<comment type="pathway">
    <text evidence="1 9">Cofactor biosynthesis; (R)-pantothenate biosynthesis; (R)-pantoate from 3-methyl-2-oxobutanoate: step 2/2.</text>
</comment>
<proteinExistence type="inferred from homology"/>
<comment type="catalytic activity">
    <reaction evidence="8 9">
        <text>(R)-pantoate + NADP(+) = 2-dehydropantoate + NADPH + H(+)</text>
        <dbReference type="Rhea" id="RHEA:16233"/>
        <dbReference type="ChEBI" id="CHEBI:11561"/>
        <dbReference type="ChEBI" id="CHEBI:15378"/>
        <dbReference type="ChEBI" id="CHEBI:15980"/>
        <dbReference type="ChEBI" id="CHEBI:57783"/>
        <dbReference type="ChEBI" id="CHEBI:58349"/>
        <dbReference type="EC" id="1.1.1.169"/>
    </reaction>
</comment>
<reference evidence="12 13" key="1">
    <citation type="submission" date="2022-04" db="EMBL/GenBank/DDBJ databases">
        <title>Hymenobacter sp. isolated from the air.</title>
        <authorList>
            <person name="Won M."/>
            <person name="Lee C.-M."/>
            <person name="Woen H.-Y."/>
            <person name="Kwon S.-W."/>
        </authorList>
    </citation>
    <scope>NUCLEOTIDE SEQUENCE [LARGE SCALE GENOMIC DNA]</scope>
    <source>
        <strain evidence="13">5116 S-27</strain>
    </source>
</reference>
<evidence type="ECO:0000256" key="1">
    <source>
        <dbReference type="ARBA" id="ARBA00004994"/>
    </source>
</evidence>
<name>A0ABY4F8L7_9BACT</name>
<evidence type="ECO:0000256" key="9">
    <source>
        <dbReference type="RuleBase" id="RU362068"/>
    </source>
</evidence>
<dbReference type="Pfam" id="PF08546">
    <property type="entry name" value="ApbA_C"/>
    <property type="match status" value="1"/>
</dbReference>
<accession>A0ABY4F8L7</accession>
<evidence type="ECO:0000256" key="3">
    <source>
        <dbReference type="ARBA" id="ARBA00013014"/>
    </source>
</evidence>
<organism evidence="12 13">
    <name type="scientific">Hymenobacter cellulosivorans</name>
    <dbReference type="NCBI Taxonomy" id="2932249"/>
    <lineage>
        <taxon>Bacteria</taxon>
        <taxon>Pseudomonadati</taxon>
        <taxon>Bacteroidota</taxon>
        <taxon>Cytophagia</taxon>
        <taxon>Cytophagales</taxon>
        <taxon>Hymenobacteraceae</taxon>
        <taxon>Hymenobacter</taxon>
    </lineage>
</organism>
<keyword evidence="13" id="KW-1185">Reference proteome</keyword>
<dbReference type="InterPro" id="IPR051402">
    <property type="entry name" value="KPR-Related"/>
</dbReference>
<evidence type="ECO:0000256" key="2">
    <source>
        <dbReference type="ARBA" id="ARBA00007870"/>
    </source>
</evidence>
<keyword evidence="5 9" id="KW-0521">NADP</keyword>
<dbReference type="Gene3D" id="3.40.50.720">
    <property type="entry name" value="NAD(P)-binding Rossmann-like Domain"/>
    <property type="match status" value="1"/>
</dbReference>
<dbReference type="PANTHER" id="PTHR21708:SF26">
    <property type="entry name" value="2-DEHYDROPANTOATE 2-REDUCTASE"/>
    <property type="match status" value="1"/>
</dbReference>